<dbReference type="EMBL" id="LT907978">
    <property type="protein sequence ID" value="SOB72829.1"/>
    <property type="molecule type" value="Genomic_DNA"/>
</dbReference>
<organism evidence="2 3">
    <name type="scientific">Anaerobutyricum hallii</name>
    <dbReference type="NCBI Taxonomy" id="39488"/>
    <lineage>
        <taxon>Bacteria</taxon>
        <taxon>Bacillati</taxon>
        <taxon>Bacillota</taxon>
        <taxon>Clostridia</taxon>
        <taxon>Lachnospirales</taxon>
        <taxon>Lachnospiraceae</taxon>
        <taxon>Anaerobutyricum</taxon>
    </lineage>
</organism>
<protein>
    <submittedName>
        <fullName evidence="2">Siphovirus Gp157</fullName>
    </submittedName>
</protein>
<dbReference type="Pfam" id="PF05565">
    <property type="entry name" value="Sipho_Gp157"/>
    <property type="match status" value="1"/>
</dbReference>
<proteinExistence type="predicted"/>
<keyword evidence="1" id="KW-0175">Coiled coil</keyword>
<dbReference type="InterPro" id="IPR008840">
    <property type="entry name" value="Sipho_Gp157"/>
</dbReference>
<evidence type="ECO:0000256" key="1">
    <source>
        <dbReference type="SAM" id="Coils"/>
    </source>
</evidence>
<evidence type="ECO:0000313" key="3">
    <source>
        <dbReference type="Proteomes" id="UP000217549"/>
    </source>
</evidence>
<accession>A0A285PT93</accession>
<evidence type="ECO:0000313" key="2">
    <source>
        <dbReference type="EMBL" id="SOB72829.1"/>
    </source>
</evidence>
<feature type="coiled-coil region" evidence="1">
    <location>
        <begin position="45"/>
        <end position="75"/>
    </location>
</feature>
<dbReference type="Proteomes" id="UP000217549">
    <property type="component" value="Chromosome I"/>
</dbReference>
<gene>
    <name evidence="2" type="ORF">EHLA_2198</name>
</gene>
<reference evidence="3" key="1">
    <citation type="submission" date="2017-09" db="EMBL/GenBank/DDBJ databases">
        <authorList>
            <person name="Shetty A S."/>
        </authorList>
    </citation>
    <scope>NUCLEOTIDE SEQUENCE [LARGE SCALE GENOMIC DNA]</scope>
</reference>
<keyword evidence="3" id="KW-1185">Reference proteome</keyword>
<name>A0A285PT93_9FIRM</name>
<dbReference type="RefSeq" id="WP_096240804.1">
    <property type="nucleotide sequence ID" value="NZ_LT907978.1"/>
</dbReference>
<sequence>MTLYEIDSAIMDCVDEETGEIIDLEKLEALNIERDKKVEGIALAVKNYAAEAKAIKEEEEKLAKRRRSCENAAQRCKDYLSHALDGEKLKTARVSVSYRNSESVTIDDLGSLTEEYIRIPEPQADKAAIKKAIKAGKEVAGAHIETSKSVIVR</sequence>
<dbReference type="KEGG" id="ehl:EHLA_2198"/>
<dbReference type="AlphaFoldDB" id="A0A285PT93"/>